<organism evidence="1 2">
    <name type="scientific">Pseudomonas synxantha</name>
    <dbReference type="NCBI Taxonomy" id="47883"/>
    <lineage>
        <taxon>Bacteria</taxon>
        <taxon>Pseudomonadati</taxon>
        <taxon>Pseudomonadota</taxon>
        <taxon>Gammaproteobacteria</taxon>
        <taxon>Pseudomonadales</taxon>
        <taxon>Pseudomonadaceae</taxon>
        <taxon>Pseudomonas</taxon>
    </lineage>
</organism>
<protein>
    <submittedName>
        <fullName evidence="1">Uncharacterized protein</fullName>
    </submittedName>
</protein>
<dbReference type="AlphaFoldDB" id="A0AAU8TPI5"/>
<name>A0AAU8TPI5_9PSED</name>
<proteinExistence type="predicted"/>
<gene>
    <name evidence="1" type="ORF">VO64_1935</name>
</gene>
<reference evidence="1 2" key="1">
    <citation type="journal article" date="2015" name="Genome Announc.">
        <title>Complete Genome Sequence of Biocontrol Strain Pseudomonas fluorescens LBUM223.</title>
        <authorList>
            <person name="Roquigny R."/>
            <person name="Arseneault T."/>
            <person name="Gadkar V.J."/>
            <person name="Novinscak A."/>
            <person name="Joly D.L."/>
            <person name="Filion M."/>
        </authorList>
    </citation>
    <scope>NUCLEOTIDE SEQUENCE [LARGE SCALE GENOMIC DNA]</scope>
    <source>
        <strain evidence="1 2">LBUM223</strain>
    </source>
</reference>
<dbReference type="EMBL" id="CP011117">
    <property type="protein sequence ID" value="AKA82481.1"/>
    <property type="molecule type" value="Genomic_DNA"/>
</dbReference>
<dbReference type="Proteomes" id="UP000033099">
    <property type="component" value="Chromosome"/>
</dbReference>
<evidence type="ECO:0000313" key="1">
    <source>
        <dbReference type="EMBL" id="AKA82481.1"/>
    </source>
</evidence>
<accession>A0AAU8TPI5</accession>
<sequence length="54" mass="6296">MLGAAFEMPHALLWHHHCRSELAREKPKDDASIQKTRVIVEVLRKQACSYSNRH</sequence>
<dbReference type="KEGG" id="pfb:VO64_1935"/>
<evidence type="ECO:0000313" key="2">
    <source>
        <dbReference type="Proteomes" id="UP000033099"/>
    </source>
</evidence>